<dbReference type="Proteomes" id="UP000664779">
    <property type="component" value="Unassembled WGS sequence"/>
</dbReference>
<dbReference type="InterPro" id="IPR017580">
    <property type="entry name" value="OHCU_decarboxylase-1"/>
</dbReference>
<comment type="caution">
    <text evidence="8">The sequence shown here is derived from an EMBL/GenBank/DDBJ whole genome shotgun (WGS) entry which is preliminary data.</text>
</comment>
<feature type="domain" description="Oxo-4-hydroxy-4-carboxy-5-ureidoimidazoline decarboxylase" evidence="7">
    <location>
        <begin position="8"/>
        <end position="164"/>
    </location>
</feature>
<dbReference type="SUPFAM" id="SSF158694">
    <property type="entry name" value="UraD-Like"/>
    <property type="match status" value="1"/>
</dbReference>
<proteinExistence type="predicted"/>
<dbReference type="GO" id="GO:0051997">
    <property type="term" value="F:2-oxo-4-hydroxy-4-carboxy-5-ureidoimidazoline decarboxylase activity"/>
    <property type="evidence" value="ECO:0007669"/>
    <property type="project" value="UniProtKB-EC"/>
</dbReference>
<dbReference type="GO" id="GO:0006144">
    <property type="term" value="P:purine nucleobase metabolic process"/>
    <property type="evidence" value="ECO:0007669"/>
    <property type="project" value="UniProtKB-KW"/>
</dbReference>
<dbReference type="EC" id="4.1.1.97" evidence="3"/>
<dbReference type="AlphaFoldDB" id="A0A939EKW6"/>
<keyword evidence="6 8" id="KW-0456">Lyase</keyword>
<evidence type="ECO:0000256" key="6">
    <source>
        <dbReference type="ARBA" id="ARBA00023239"/>
    </source>
</evidence>
<dbReference type="PANTHER" id="PTHR43466">
    <property type="entry name" value="2-OXO-4-HYDROXY-4-CARBOXY-5-UREIDOIMIDAZOLINE DECARBOXYLASE-RELATED"/>
    <property type="match status" value="1"/>
</dbReference>
<protein>
    <recommendedName>
        <fullName evidence="3">2-oxo-4-hydroxy-4-carboxy-5-ureidoimidazoline decarboxylase</fullName>
        <ecNumber evidence="3">4.1.1.97</ecNumber>
    </recommendedName>
</protein>
<keyword evidence="5" id="KW-0210">Decarboxylase</keyword>
<sequence>MYALEDINTMDHAAFLASFGDIAEHSPWVAEGAFALKPYADRPGMIDAFSKVMQEASRPDQLALIRAHPDLAGKAARSGDIAEASRSEQAGAGLDTLTDEEFTRFTALNNAYRERFEFPFIFAVRGATKQMILAAFETRLLNDADTEFQTALTQIARIFRFRLEDLVIE</sequence>
<evidence type="ECO:0000256" key="2">
    <source>
        <dbReference type="ARBA" id="ARBA00004754"/>
    </source>
</evidence>
<comment type="catalytic activity">
    <reaction evidence="1">
        <text>5-hydroxy-2-oxo-4-ureido-2,5-dihydro-1H-imidazole-5-carboxylate + H(+) = (S)-allantoin + CO2</text>
        <dbReference type="Rhea" id="RHEA:26301"/>
        <dbReference type="ChEBI" id="CHEBI:15378"/>
        <dbReference type="ChEBI" id="CHEBI:15678"/>
        <dbReference type="ChEBI" id="CHEBI:16526"/>
        <dbReference type="ChEBI" id="CHEBI:58639"/>
        <dbReference type="EC" id="4.1.1.97"/>
    </reaction>
</comment>
<keyword evidence="4" id="KW-0659">Purine metabolism</keyword>
<dbReference type="EMBL" id="JAFLNF010000002">
    <property type="protein sequence ID" value="MBO0344444.1"/>
    <property type="molecule type" value="Genomic_DNA"/>
</dbReference>
<dbReference type="InterPro" id="IPR036778">
    <property type="entry name" value="OHCU_decarboxylase_sf"/>
</dbReference>
<evidence type="ECO:0000256" key="3">
    <source>
        <dbReference type="ARBA" id="ARBA00012257"/>
    </source>
</evidence>
<dbReference type="Pfam" id="PF09349">
    <property type="entry name" value="OHCU_decarbox"/>
    <property type="match status" value="1"/>
</dbReference>
<accession>A0A939EKW6</accession>
<gene>
    <name evidence="8" type="primary">uraD</name>
    <name evidence="8" type="ORF">J0X15_04340</name>
</gene>
<dbReference type="NCBIfam" id="TIGR03164">
    <property type="entry name" value="UHCUDC"/>
    <property type="match status" value="1"/>
</dbReference>
<dbReference type="Gene3D" id="1.10.3330.10">
    <property type="entry name" value="Oxo-4-hydroxy-4-carboxy-5-ureidoimidazoline decarboxylase"/>
    <property type="match status" value="1"/>
</dbReference>
<reference evidence="8" key="1">
    <citation type="submission" date="2021-03" db="EMBL/GenBank/DDBJ databases">
        <title>Roseibium sp. CAU 1637 isolated from Incheon.</title>
        <authorList>
            <person name="Kim W."/>
        </authorList>
    </citation>
    <scope>NUCLEOTIDE SEQUENCE</scope>
    <source>
        <strain evidence="8">CAU 1637</strain>
    </source>
</reference>
<organism evidence="8 9">
    <name type="scientific">Roseibium limicola</name>
    <dbReference type="NCBI Taxonomy" id="2816037"/>
    <lineage>
        <taxon>Bacteria</taxon>
        <taxon>Pseudomonadati</taxon>
        <taxon>Pseudomonadota</taxon>
        <taxon>Alphaproteobacteria</taxon>
        <taxon>Hyphomicrobiales</taxon>
        <taxon>Stappiaceae</taxon>
        <taxon>Roseibium</taxon>
    </lineage>
</organism>
<dbReference type="InterPro" id="IPR018020">
    <property type="entry name" value="OHCU_decarboxylase"/>
</dbReference>
<evidence type="ECO:0000256" key="1">
    <source>
        <dbReference type="ARBA" id="ARBA00001163"/>
    </source>
</evidence>
<evidence type="ECO:0000313" key="8">
    <source>
        <dbReference type="EMBL" id="MBO0344444.1"/>
    </source>
</evidence>
<evidence type="ECO:0000256" key="4">
    <source>
        <dbReference type="ARBA" id="ARBA00022631"/>
    </source>
</evidence>
<name>A0A939EKW6_9HYPH</name>
<dbReference type="PANTHER" id="PTHR43466:SF1">
    <property type="entry name" value="2-OXO-4-HYDROXY-4-CARBOXY-5-UREIDOIMIDAZOLINE DECARBOXYLASE-RELATED"/>
    <property type="match status" value="1"/>
</dbReference>
<evidence type="ECO:0000256" key="5">
    <source>
        <dbReference type="ARBA" id="ARBA00022793"/>
    </source>
</evidence>
<keyword evidence="9" id="KW-1185">Reference proteome</keyword>
<evidence type="ECO:0000313" key="9">
    <source>
        <dbReference type="Proteomes" id="UP000664779"/>
    </source>
</evidence>
<dbReference type="GO" id="GO:0019628">
    <property type="term" value="P:urate catabolic process"/>
    <property type="evidence" value="ECO:0007669"/>
    <property type="project" value="TreeGrafter"/>
</dbReference>
<comment type="pathway">
    <text evidence="2">Purine metabolism; urate degradation; (S)-allantoin from urate: step 3/3.</text>
</comment>
<dbReference type="GO" id="GO:0000255">
    <property type="term" value="P:allantoin metabolic process"/>
    <property type="evidence" value="ECO:0007669"/>
    <property type="project" value="InterPro"/>
</dbReference>
<dbReference type="RefSeq" id="WP_206938508.1">
    <property type="nucleotide sequence ID" value="NZ_JAFLNF010000002.1"/>
</dbReference>
<evidence type="ECO:0000259" key="7">
    <source>
        <dbReference type="Pfam" id="PF09349"/>
    </source>
</evidence>